<keyword evidence="2" id="KW-1185">Reference proteome</keyword>
<evidence type="ECO:0000313" key="2">
    <source>
        <dbReference type="Proteomes" id="UP000076738"/>
    </source>
</evidence>
<dbReference type="Proteomes" id="UP000076738">
    <property type="component" value="Unassembled WGS sequence"/>
</dbReference>
<evidence type="ECO:0000313" key="1">
    <source>
        <dbReference type="EMBL" id="KZO92935.1"/>
    </source>
</evidence>
<reference evidence="1 2" key="1">
    <citation type="journal article" date="2016" name="Mol. Biol. Evol.">
        <title>Comparative Genomics of Early-Diverging Mushroom-Forming Fungi Provides Insights into the Origins of Lignocellulose Decay Capabilities.</title>
        <authorList>
            <person name="Nagy L.G."/>
            <person name="Riley R."/>
            <person name="Tritt A."/>
            <person name="Adam C."/>
            <person name="Daum C."/>
            <person name="Floudas D."/>
            <person name="Sun H."/>
            <person name="Yadav J.S."/>
            <person name="Pangilinan J."/>
            <person name="Larsson K.H."/>
            <person name="Matsuura K."/>
            <person name="Barry K."/>
            <person name="Labutti K."/>
            <person name="Kuo R."/>
            <person name="Ohm R.A."/>
            <person name="Bhattacharya S.S."/>
            <person name="Shirouzu T."/>
            <person name="Yoshinaga Y."/>
            <person name="Martin F.M."/>
            <person name="Grigoriev I.V."/>
            <person name="Hibbett D.S."/>
        </authorList>
    </citation>
    <scope>NUCLEOTIDE SEQUENCE [LARGE SCALE GENOMIC DNA]</scope>
    <source>
        <strain evidence="1 2">TUFC12733</strain>
    </source>
</reference>
<proteinExistence type="predicted"/>
<dbReference type="EMBL" id="KV417306">
    <property type="protein sequence ID" value="KZO92935.1"/>
    <property type="molecule type" value="Genomic_DNA"/>
</dbReference>
<protein>
    <submittedName>
        <fullName evidence="1">Uncharacterized protein</fullName>
    </submittedName>
</protein>
<organism evidence="1 2">
    <name type="scientific">Calocera viscosa (strain TUFC12733)</name>
    <dbReference type="NCBI Taxonomy" id="1330018"/>
    <lineage>
        <taxon>Eukaryota</taxon>
        <taxon>Fungi</taxon>
        <taxon>Dikarya</taxon>
        <taxon>Basidiomycota</taxon>
        <taxon>Agaricomycotina</taxon>
        <taxon>Dacrymycetes</taxon>
        <taxon>Dacrymycetales</taxon>
        <taxon>Dacrymycetaceae</taxon>
        <taxon>Calocera</taxon>
    </lineage>
</organism>
<sequence>MQGKGTAGTYWIGKCYCIKPFLLLASRPAQRGARHLPLLQASNVPGALQKLSLPKGHCHVRSTILLAAIHYVTLTCALGSHPAGRGKSLQGSKGPAGWAGAEYRTHYHIGPGPSNASEASTGRTWKAAGPRGFDMCLLLKIGAGAKRQGCRTSDLGR</sequence>
<dbReference type="AlphaFoldDB" id="A0A167IT73"/>
<accession>A0A167IT73</accession>
<gene>
    <name evidence="1" type="ORF">CALVIDRAFT_291419</name>
</gene>
<name>A0A167IT73_CALVF</name>